<dbReference type="InterPro" id="IPR044066">
    <property type="entry name" value="TRIAD_supradom"/>
</dbReference>
<dbReference type="PANTHER" id="PTHR22770">
    <property type="entry name" value="UBIQUITIN CONJUGATING ENZYME 7 INTERACTING PROTEIN-RELATED"/>
    <property type="match status" value="1"/>
</dbReference>
<evidence type="ECO:0000256" key="3">
    <source>
        <dbReference type="ARBA" id="ARBA00022723"/>
    </source>
</evidence>
<reference evidence="11 12" key="2">
    <citation type="submission" date="2015-05" db="EMBL/GenBank/DDBJ databases">
        <authorList>
            <person name="Morales-Cruz A."/>
            <person name="Amrine K.C."/>
            <person name="Cantu D."/>
        </authorList>
    </citation>
    <scope>NUCLEOTIDE SEQUENCE [LARGE SCALE GENOMIC DNA]</scope>
    <source>
        <strain evidence="11">UCRPC4</strain>
    </source>
</reference>
<feature type="coiled-coil region" evidence="8">
    <location>
        <begin position="253"/>
        <end position="287"/>
    </location>
</feature>
<evidence type="ECO:0000256" key="6">
    <source>
        <dbReference type="ARBA" id="ARBA00022786"/>
    </source>
</evidence>
<sequence>MMYRGPGYEEFPVALNTSPVFVEAYDEWDRKQTVLRRRHSAISPSTKQNGHDRLDSGSSTLQPAESHLTPFGMTVPETENACLAQAIQIFPNIEHDFVRRKCRDYLAQLDPDLIALDLDPSAEVIAQIAELDQYPEHNNKRKRTSHLGSGTTGYIDWGQNATDAKTQAYVYDGVKLLAQEFQHIPTHVIDSKLRETSKVFDTYRFLEACERTYHSMHQKPYRRLRLPRQSLESKYELKRPPIYRPEKEYMYLVNELQAAKKACHDDRRQAKRQKDEEEIEATNFKAHFEAGLLIECQCCFDDEVPINRAVPCDGDDIHFYCHSCIKNQAASQIGQIKWRMSCMYSGAKACDASLSRSALQMVLDSKSLAKLEEIQRNHEIGLAAIDDLEDCPFCEFKAICVSVEIDREFRCRNPDCSKISCRLCHGLTHIPKSCDEAKKDRGTELRHDVEEAMSDALIRKCPNSQCKMPIIKEYGCNKMICTNCRNIMCYVCGKGITHEPGGGYNHFHRQGSTCRLHDDQPATDARQIQEAERAAIRRLKENNPDVDENALKVPAGPQVNTNGQFQPLHPVDLDFDLPEVPPPRAITQIMRAGHARRRHHERIREHPRFHQWREAHLAAMEEMNRLQDLLERDLELPQQALGNGEAQGQEIPAAANGGNGEQVAPLGPMRDAQRPVAVPAPGAHPYRMINLPPVFEMEAGAALNPIPLVVNPVNYQALPRADVAAPEMDPLNLHVAGPPIFNDQYWDLFNADFDAADVNENTNEHLPDFGQVMGAGDWIGRNDGGMNNDDAWI</sequence>
<proteinExistence type="predicted"/>
<name>A0A0G2GB32_PHACM</name>
<dbReference type="EMBL" id="LCWF01000231">
    <property type="protein sequence ID" value="KKY14335.1"/>
    <property type="molecule type" value="Genomic_DNA"/>
</dbReference>
<evidence type="ECO:0000313" key="11">
    <source>
        <dbReference type="EMBL" id="KKY14335.1"/>
    </source>
</evidence>
<dbReference type="SUPFAM" id="SSF57850">
    <property type="entry name" value="RING/U-box"/>
    <property type="match status" value="1"/>
</dbReference>
<keyword evidence="3" id="KW-0479">Metal-binding</keyword>
<dbReference type="CDD" id="cd20339">
    <property type="entry name" value="BRcat_RBR_RNF216"/>
    <property type="match status" value="1"/>
</dbReference>
<comment type="caution">
    <text evidence="11">The sequence shown here is derived from an EMBL/GenBank/DDBJ whole genome shotgun (WGS) entry which is preliminary data.</text>
</comment>
<evidence type="ECO:0000256" key="9">
    <source>
        <dbReference type="SAM" id="MobiDB-lite"/>
    </source>
</evidence>
<accession>A0A0G2GB32</accession>
<dbReference type="Proteomes" id="UP000053317">
    <property type="component" value="Unassembled WGS sequence"/>
</dbReference>
<evidence type="ECO:0000256" key="4">
    <source>
        <dbReference type="ARBA" id="ARBA00022737"/>
    </source>
</evidence>
<keyword evidence="5" id="KW-0863">Zinc-finger</keyword>
<evidence type="ECO:0000256" key="1">
    <source>
        <dbReference type="ARBA" id="ARBA00004906"/>
    </source>
</evidence>
<comment type="pathway">
    <text evidence="1">Protein modification; protein ubiquitination.</text>
</comment>
<evidence type="ECO:0000256" key="7">
    <source>
        <dbReference type="ARBA" id="ARBA00022833"/>
    </source>
</evidence>
<evidence type="ECO:0000256" key="5">
    <source>
        <dbReference type="ARBA" id="ARBA00022771"/>
    </source>
</evidence>
<keyword evidence="2" id="KW-0808">Transferase</keyword>
<keyword evidence="7" id="KW-0862">Zinc</keyword>
<gene>
    <name evidence="11" type="ORF">UCRPC4_g06790</name>
</gene>
<organism evidence="11 12">
    <name type="scientific">Phaeomoniella chlamydospora</name>
    <name type="common">Phaeoacremonium chlamydosporum</name>
    <dbReference type="NCBI Taxonomy" id="158046"/>
    <lineage>
        <taxon>Eukaryota</taxon>
        <taxon>Fungi</taxon>
        <taxon>Dikarya</taxon>
        <taxon>Ascomycota</taxon>
        <taxon>Pezizomycotina</taxon>
        <taxon>Eurotiomycetes</taxon>
        <taxon>Chaetothyriomycetidae</taxon>
        <taxon>Phaeomoniellales</taxon>
        <taxon>Phaeomoniellaceae</taxon>
        <taxon>Phaeomoniella</taxon>
    </lineage>
</organism>
<dbReference type="PROSITE" id="PS51873">
    <property type="entry name" value="TRIAD"/>
    <property type="match status" value="1"/>
</dbReference>
<reference evidence="11 12" key="1">
    <citation type="submission" date="2015-05" db="EMBL/GenBank/DDBJ databases">
        <title>Distinctive expansion of gene families associated with plant cell wall degradation and secondary metabolism in the genomes of grapevine trunk pathogens.</title>
        <authorList>
            <person name="Lawrence D.P."/>
            <person name="Travadon R."/>
            <person name="Rolshausen P.E."/>
            <person name="Baumgartner K."/>
        </authorList>
    </citation>
    <scope>NUCLEOTIDE SEQUENCE [LARGE SCALE GENOMIC DNA]</scope>
    <source>
        <strain evidence="11">UCRPC4</strain>
    </source>
</reference>
<feature type="domain" description="RING-type" evidence="10">
    <location>
        <begin position="292"/>
        <end position="510"/>
    </location>
</feature>
<feature type="region of interest" description="Disordered" evidence="9">
    <location>
        <begin position="36"/>
        <end position="68"/>
    </location>
</feature>
<keyword evidence="4" id="KW-0677">Repeat</keyword>
<dbReference type="InterPro" id="IPR051628">
    <property type="entry name" value="LUBAC_E3_Ligases"/>
</dbReference>
<keyword evidence="8" id="KW-0175">Coiled coil</keyword>
<evidence type="ECO:0000313" key="12">
    <source>
        <dbReference type="Proteomes" id="UP000053317"/>
    </source>
</evidence>
<dbReference type="CDD" id="cd20353">
    <property type="entry name" value="Rcat_RBR_RNF216"/>
    <property type="match status" value="1"/>
</dbReference>
<evidence type="ECO:0000256" key="2">
    <source>
        <dbReference type="ARBA" id="ARBA00022679"/>
    </source>
</evidence>
<keyword evidence="6" id="KW-0833">Ubl conjugation pathway</keyword>
<evidence type="ECO:0000256" key="8">
    <source>
        <dbReference type="SAM" id="Coils"/>
    </source>
</evidence>
<dbReference type="PANTHER" id="PTHR22770:SF47">
    <property type="entry name" value="E3 UBIQUITIN-PROTEIN LIGASE RNF216"/>
    <property type="match status" value="1"/>
</dbReference>
<dbReference type="GO" id="GO:0016740">
    <property type="term" value="F:transferase activity"/>
    <property type="evidence" value="ECO:0007669"/>
    <property type="project" value="UniProtKB-KW"/>
</dbReference>
<dbReference type="OrthoDB" id="10009520at2759"/>
<dbReference type="Pfam" id="PF26200">
    <property type="entry name" value="Rcat_RNF216"/>
    <property type="match status" value="1"/>
</dbReference>
<protein>
    <submittedName>
        <fullName evidence="11">Putative ring finger</fullName>
    </submittedName>
</protein>
<evidence type="ECO:0000259" key="10">
    <source>
        <dbReference type="PROSITE" id="PS51873"/>
    </source>
</evidence>
<dbReference type="GO" id="GO:0008270">
    <property type="term" value="F:zinc ion binding"/>
    <property type="evidence" value="ECO:0007669"/>
    <property type="project" value="UniProtKB-KW"/>
</dbReference>
<dbReference type="AlphaFoldDB" id="A0A0G2GB32"/>
<dbReference type="InterPro" id="IPR047546">
    <property type="entry name" value="Rcat_RBR_RNF216"/>
</dbReference>
<dbReference type="InterPro" id="IPR047545">
    <property type="entry name" value="BRcat_RBR_RNF216"/>
</dbReference>
<keyword evidence="12" id="KW-1185">Reference proteome</keyword>
<dbReference type="Gene3D" id="1.20.120.1750">
    <property type="match status" value="1"/>
</dbReference>